<reference evidence="1 2" key="1">
    <citation type="submission" date="2021-07" db="EMBL/GenBank/DDBJ databases">
        <title>Genome data of Colletotrichum spaethianum.</title>
        <authorList>
            <person name="Utami Y.D."/>
            <person name="Hiruma K."/>
        </authorList>
    </citation>
    <scope>NUCLEOTIDE SEQUENCE [LARGE SCALE GENOMIC DNA]</scope>
    <source>
        <strain evidence="1 2">MAFF 242679</strain>
    </source>
</reference>
<accession>A0AA37GWG5</accession>
<organism evidence="1 2">
    <name type="scientific">Colletotrichum liriopes</name>
    <dbReference type="NCBI Taxonomy" id="708192"/>
    <lineage>
        <taxon>Eukaryota</taxon>
        <taxon>Fungi</taxon>
        <taxon>Dikarya</taxon>
        <taxon>Ascomycota</taxon>
        <taxon>Pezizomycotina</taxon>
        <taxon>Sordariomycetes</taxon>
        <taxon>Hypocreomycetidae</taxon>
        <taxon>Glomerellales</taxon>
        <taxon>Glomerellaceae</taxon>
        <taxon>Colletotrichum</taxon>
        <taxon>Colletotrichum spaethianum species complex</taxon>
    </lineage>
</organism>
<dbReference type="Proteomes" id="UP001055172">
    <property type="component" value="Unassembled WGS sequence"/>
</dbReference>
<gene>
    <name evidence="1" type="ORF">ColLi_10952</name>
</gene>
<dbReference type="EMBL" id="BPPX01000030">
    <property type="protein sequence ID" value="GJC88114.1"/>
    <property type="molecule type" value="Genomic_DNA"/>
</dbReference>
<evidence type="ECO:0000313" key="2">
    <source>
        <dbReference type="Proteomes" id="UP001055172"/>
    </source>
</evidence>
<protein>
    <submittedName>
        <fullName evidence="1">Uncharacterized protein</fullName>
    </submittedName>
</protein>
<keyword evidence="2" id="KW-1185">Reference proteome</keyword>
<dbReference type="AlphaFoldDB" id="A0AA37GWG5"/>
<sequence length="180" mass="20212">MTSGMSTISHINPSLDFAQDPNTPAEQINAFLELLCKREDGPYVHPCEISFDCGKVRDSWRGTLEDVDKRGLIGEFLKAKHGTKKCWIGFFSAPAANWVGTGNKWKGGDWHCFAAMVVADERQGKHLLIYNNDAKEVVTEASRISSVLWGLEKSLWKKVAERGKYTLCKWSGGQDKQMRC</sequence>
<proteinExistence type="predicted"/>
<evidence type="ECO:0000313" key="1">
    <source>
        <dbReference type="EMBL" id="GJC88114.1"/>
    </source>
</evidence>
<comment type="caution">
    <text evidence="1">The sequence shown here is derived from an EMBL/GenBank/DDBJ whole genome shotgun (WGS) entry which is preliminary data.</text>
</comment>
<name>A0AA37GWG5_9PEZI</name>